<reference evidence="1 2" key="1">
    <citation type="submission" date="2016-10" db="EMBL/GenBank/DDBJ databases">
        <title>Draft genome sequences of four alkaliphilic bacteria belonging to the Anaerobacillus genus.</title>
        <authorList>
            <person name="Bassil N.M."/>
            <person name="Lloyd J.R."/>
        </authorList>
    </citation>
    <scope>NUCLEOTIDE SEQUENCE [LARGE SCALE GENOMIC DNA]</scope>
    <source>
        <strain evidence="1 2">DSM 15340</strain>
    </source>
</reference>
<dbReference type="EMBL" id="MLQQ01000038">
    <property type="protein sequence ID" value="OIJ10774.1"/>
    <property type="molecule type" value="Genomic_DNA"/>
</dbReference>
<dbReference type="Pfam" id="PF05212">
    <property type="entry name" value="DUF707"/>
    <property type="match status" value="1"/>
</dbReference>
<dbReference type="OrthoDB" id="2938920at2"/>
<sequence length="248" mass="29240">MYEISQGKENFLKRKNRFLVIARVGDSSLHKEWLIPSKHKNFDLYLEYYGNGNNNFRSDCDYYGEAKDVKWPRMYQLMEDWKDRIFEYDAVWFPDDDISTDCFKINEMFHLFVDNNLSLAQPALTHDSHWSHYVTLLNDKAVLRYTNFVEVMAPIFSKEALQLLWTTFKKCRSGWGLDSVWPKILGYPHNKVAIIDKTPVKHTRPIGGGSLYKEINCSPEEERSKIEAEYGVTNAYDFKTYGVVWRKS</sequence>
<dbReference type="PANTHER" id="PTHR31210">
    <property type="entry name" value="OS06G0731900 PROTEIN"/>
    <property type="match status" value="1"/>
</dbReference>
<dbReference type="PANTHER" id="PTHR31210:SF43">
    <property type="entry name" value="STORAGE PROTEIN-RELATED"/>
    <property type="match status" value="1"/>
</dbReference>
<dbReference type="Proteomes" id="UP000180098">
    <property type="component" value="Unassembled WGS sequence"/>
</dbReference>
<accession>A0A1S2LEM7</accession>
<evidence type="ECO:0000313" key="1">
    <source>
        <dbReference type="EMBL" id="OIJ10774.1"/>
    </source>
</evidence>
<dbReference type="AlphaFoldDB" id="A0A1S2LEM7"/>
<organism evidence="1 2">
    <name type="scientific">Anaerobacillus arseniciselenatis</name>
    <dbReference type="NCBI Taxonomy" id="85682"/>
    <lineage>
        <taxon>Bacteria</taxon>
        <taxon>Bacillati</taxon>
        <taxon>Bacillota</taxon>
        <taxon>Bacilli</taxon>
        <taxon>Bacillales</taxon>
        <taxon>Bacillaceae</taxon>
        <taxon>Anaerobacillus</taxon>
    </lineage>
</organism>
<name>A0A1S2LEM7_9BACI</name>
<dbReference type="InterPro" id="IPR007877">
    <property type="entry name" value="DUF707"/>
</dbReference>
<proteinExistence type="predicted"/>
<dbReference type="RefSeq" id="WP_071313829.1">
    <property type="nucleotide sequence ID" value="NZ_MLQQ01000038.1"/>
</dbReference>
<gene>
    <name evidence="1" type="ORF">BKP35_13170</name>
</gene>
<protein>
    <recommendedName>
        <fullName evidence="3">DUF707 domain-containing protein</fullName>
    </recommendedName>
</protein>
<keyword evidence="2" id="KW-1185">Reference proteome</keyword>
<comment type="caution">
    <text evidence="1">The sequence shown here is derived from an EMBL/GenBank/DDBJ whole genome shotgun (WGS) entry which is preliminary data.</text>
</comment>
<evidence type="ECO:0000313" key="2">
    <source>
        <dbReference type="Proteomes" id="UP000180098"/>
    </source>
</evidence>
<evidence type="ECO:0008006" key="3">
    <source>
        <dbReference type="Google" id="ProtNLM"/>
    </source>
</evidence>